<keyword evidence="2" id="KW-0238">DNA-binding</keyword>
<dbReference type="CDD" id="cd06529">
    <property type="entry name" value="S24_LexA-like"/>
    <property type="match status" value="1"/>
</dbReference>
<evidence type="ECO:0000256" key="3">
    <source>
        <dbReference type="ARBA" id="ARBA00023163"/>
    </source>
</evidence>
<evidence type="ECO:0000313" key="6">
    <source>
        <dbReference type="Proteomes" id="UP000000686"/>
    </source>
</evidence>
<keyword evidence="1" id="KW-0805">Transcription regulation</keyword>
<dbReference type="CDD" id="cd00093">
    <property type="entry name" value="HTH_XRE"/>
    <property type="match status" value="1"/>
</dbReference>
<proteinExistence type="predicted"/>
<dbReference type="PANTHER" id="PTHR40661">
    <property type="match status" value="1"/>
</dbReference>
<dbReference type="InterPro" id="IPR010982">
    <property type="entry name" value="Lambda_DNA-bd_dom_sf"/>
</dbReference>
<dbReference type="STRING" id="743720.Psefu_1436"/>
<dbReference type="MEROPS" id="S24.001"/>
<dbReference type="InterPro" id="IPR015927">
    <property type="entry name" value="Peptidase_S24_S26A/B/C"/>
</dbReference>
<dbReference type="HOGENOM" id="CLU_066192_1_3_6"/>
<dbReference type="RefSeq" id="WP_013790543.1">
    <property type="nucleotide sequence ID" value="NC_015556.1"/>
</dbReference>
<evidence type="ECO:0000313" key="5">
    <source>
        <dbReference type="EMBL" id="AEF21412.1"/>
    </source>
</evidence>
<dbReference type="SUPFAM" id="SSF51306">
    <property type="entry name" value="LexA/Signal peptidase"/>
    <property type="match status" value="1"/>
</dbReference>
<dbReference type="EMBL" id="CP002727">
    <property type="protein sequence ID" value="AEF21412.1"/>
    <property type="molecule type" value="Genomic_DNA"/>
</dbReference>
<keyword evidence="6" id="KW-1185">Reference proteome</keyword>
<name>F6AFF1_PSEF1</name>
<dbReference type="Gene3D" id="1.10.260.40">
    <property type="entry name" value="lambda repressor-like DNA-binding domains"/>
    <property type="match status" value="1"/>
</dbReference>
<dbReference type="InterPro" id="IPR039418">
    <property type="entry name" value="LexA-like"/>
</dbReference>
<reference evidence="5 6" key="1">
    <citation type="submission" date="2011-04" db="EMBL/GenBank/DDBJ databases">
        <title>Complete sequence of Pseudomonas fulva 12-X.</title>
        <authorList>
            <consortium name="US DOE Joint Genome Institute"/>
            <person name="Lucas S."/>
            <person name="Han J."/>
            <person name="Lapidus A."/>
            <person name="Cheng J.-F."/>
            <person name="Goodwin L."/>
            <person name="Pitluck S."/>
            <person name="Peters L."/>
            <person name="Mikhailova N."/>
            <person name="Pagani I."/>
            <person name="Davenport K."/>
            <person name="Han C."/>
            <person name="Tapia R."/>
            <person name="Land M."/>
            <person name="Hauser L."/>
            <person name="Kyrpides N."/>
            <person name="Ivanova N."/>
            <person name="Pagani I."/>
            <person name="Lcollab F.I."/>
            <person name="Woyke T."/>
        </authorList>
    </citation>
    <scope>NUCLEOTIDE SEQUENCE [LARGE SCALE GENOMIC DNA]</scope>
    <source>
        <strain evidence="6">12-X</strain>
    </source>
</reference>
<dbReference type="GO" id="GO:0003677">
    <property type="term" value="F:DNA binding"/>
    <property type="evidence" value="ECO:0007669"/>
    <property type="project" value="UniProtKB-KW"/>
</dbReference>
<dbReference type="SMART" id="SM00530">
    <property type="entry name" value="HTH_XRE"/>
    <property type="match status" value="1"/>
</dbReference>
<dbReference type="PANTHER" id="PTHR40661:SF3">
    <property type="entry name" value="FELS-1 PROPHAGE TRANSCRIPTIONAL REGULATOR"/>
    <property type="match status" value="1"/>
</dbReference>
<feature type="domain" description="HTH cro/C1-type" evidence="4">
    <location>
        <begin position="14"/>
        <end position="67"/>
    </location>
</feature>
<dbReference type="Gene3D" id="2.10.109.10">
    <property type="entry name" value="Umud Fragment, subunit A"/>
    <property type="match status" value="1"/>
</dbReference>
<dbReference type="Proteomes" id="UP000000686">
    <property type="component" value="Chromosome"/>
</dbReference>
<dbReference type="InterPro" id="IPR036286">
    <property type="entry name" value="LexA/Signal_pep-like_sf"/>
</dbReference>
<dbReference type="SUPFAM" id="SSF47413">
    <property type="entry name" value="lambda repressor-like DNA-binding domains"/>
    <property type="match status" value="1"/>
</dbReference>
<gene>
    <name evidence="5" type="ordered locus">Psefu_1436</name>
</gene>
<dbReference type="PROSITE" id="PS50943">
    <property type="entry name" value="HTH_CROC1"/>
    <property type="match status" value="1"/>
</dbReference>
<dbReference type="InterPro" id="IPR001387">
    <property type="entry name" value="Cro/C1-type_HTH"/>
</dbReference>
<sequence length="220" mass="24343">MAISGKKLGEIFTARREEMNLSESALAKLAGVNQPTTHRILAGASKHPHMENVERLARVLQLDLKALIGGVAEQFGQYSAQVQPGPDMKGKVPVISWVQAGAFCEAIDLYAPGTAEEWLDCPFPHSKSAFCLVLKGLSMFPEYRPDEIILVEPELVPEHNDDVVARTTDGEVTFKRLQITEDGTYLLALNPDFPNRIIQIPPDTDICGVVTGSWIRRRKH</sequence>
<dbReference type="eggNOG" id="COG1974">
    <property type="taxonomic scope" value="Bacteria"/>
</dbReference>
<organism evidence="5 6">
    <name type="scientific">Pseudomonas fulva (strain 12-X)</name>
    <dbReference type="NCBI Taxonomy" id="743720"/>
    <lineage>
        <taxon>Bacteria</taxon>
        <taxon>Pseudomonadati</taxon>
        <taxon>Pseudomonadota</taxon>
        <taxon>Gammaproteobacteria</taxon>
        <taxon>Pseudomonadales</taxon>
        <taxon>Pseudomonadaceae</taxon>
        <taxon>Pseudomonas</taxon>
    </lineage>
</organism>
<dbReference type="KEGG" id="pfv:Psefu_1436"/>
<accession>F6AFF1</accession>
<keyword evidence="3" id="KW-0804">Transcription</keyword>
<protein>
    <submittedName>
        <fullName evidence="5">Phage repressor like transcriptional regulator, XRE family</fullName>
    </submittedName>
</protein>
<dbReference type="Pfam" id="PF13560">
    <property type="entry name" value="HTH_31"/>
    <property type="match status" value="1"/>
</dbReference>
<dbReference type="AlphaFoldDB" id="F6AFF1"/>
<dbReference type="Pfam" id="PF00717">
    <property type="entry name" value="Peptidase_S24"/>
    <property type="match status" value="1"/>
</dbReference>
<evidence type="ECO:0000259" key="4">
    <source>
        <dbReference type="PROSITE" id="PS50943"/>
    </source>
</evidence>
<evidence type="ECO:0000256" key="2">
    <source>
        <dbReference type="ARBA" id="ARBA00023125"/>
    </source>
</evidence>
<evidence type="ECO:0000256" key="1">
    <source>
        <dbReference type="ARBA" id="ARBA00023015"/>
    </source>
</evidence>